<dbReference type="Pfam" id="PF13561">
    <property type="entry name" value="adh_short_C2"/>
    <property type="match status" value="1"/>
</dbReference>
<dbReference type="SUPFAM" id="SSF51735">
    <property type="entry name" value="NAD(P)-binding Rossmann-fold domains"/>
    <property type="match status" value="1"/>
</dbReference>
<proteinExistence type="inferred from homology"/>
<dbReference type="InterPro" id="IPR002347">
    <property type="entry name" value="SDR_fam"/>
</dbReference>
<dbReference type="PANTHER" id="PTHR48107:SF7">
    <property type="entry name" value="RE15974P"/>
    <property type="match status" value="1"/>
</dbReference>
<evidence type="ECO:0000256" key="1">
    <source>
        <dbReference type="ARBA" id="ARBA00006484"/>
    </source>
</evidence>
<sequence length="87" mass="9526">MDCKRLQWQPLLLRQIDHRVGCVAPGPVETDFFLKGKTREEIAARAAGAPAGRLGRQEDIADAIELLVSRKAQWISGQTLRANGGMA</sequence>
<dbReference type="GO" id="GO:0016614">
    <property type="term" value="F:oxidoreductase activity, acting on CH-OH group of donors"/>
    <property type="evidence" value="ECO:0007669"/>
    <property type="project" value="UniProtKB-ARBA"/>
</dbReference>
<organism evidence="3">
    <name type="scientific">Sinorhizobium medicae</name>
    <dbReference type="NCBI Taxonomy" id="110321"/>
    <lineage>
        <taxon>Bacteria</taxon>
        <taxon>Pseudomonadati</taxon>
        <taxon>Pseudomonadota</taxon>
        <taxon>Alphaproteobacteria</taxon>
        <taxon>Hyphomicrobiales</taxon>
        <taxon>Rhizobiaceae</taxon>
        <taxon>Sinorhizobium/Ensifer group</taxon>
        <taxon>Sinorhizobium</taxon>
    </lineage>
</organism>
<dbReference type="Gene3D" id="3.40.50.720">
    <property type="entry name" value="NAD(P)-binding Rossmann-like Domain"/>
    <property type="match status" value="1"/>
</dbReference>
<comment type="caution">
    <text evidence="3">The sequence shown here is derived from an EMBL/GenBank/DDBJ whole genome shotgun (WGS) entry which is preliminary data.</text>
</comment>
<dbReference type="PRINTS" id="PR00081">
    <property type="entry name" value="GDHRDH"/>
</dbReference>
<evidence type="ECO:0000256" key="2">
    <source>
        <dbReference type="ARBA" id="ARBA00023002"/>
    </source>
</evidence>
<dbReference type="EMBL" id="WISB01000200">
    <property type="protein sequence ID" value="MQW73271.1"/>
    <property type="molecule type" value="Genomic_DNA"/>
</dbReference>
<dbReference type="PANTHER" id="PTHR48107">
    <property type="entry name" value="NADPH-DEPENDENT ALDEHYDE REDUCTASE-LIKE PROTEIN, CHLOROPLASTIC-RELATED"/>
    <property type="match status" value="1"/>
</dbReference>
<evidence type="ECO:0000313" key="3">
    <source>
        <dbReference type="EMBL" id="MQW73271.1"/>
    </source>
</evidence>
<reference evidence="3" key="1">
    <citation type="journal article" date="2013" name="Genome Biol.">
        <title>Comparative genomics of the core and accessory genomes of 48 Sinorhizobium strains comprising five genospecies.</title>
        <authorList>
            <person name="Sugawara M."/>
            <person name="Epstein B."/>
            <person name="Badgley B.D."/>
            <person name="Unno T."/>
            <person name="Xu L."/>
            <person name="Reese J."/>
            <person name="Gyaneshwar P."/>
            <person name="Denny R."/>
            <person name="Mudge J."/>
            <person name="Bharti A.K."/>
            <person name="Farmer A.D."/>
            <person name="May G.D."/>
            <person name="Woodward J.E."/>
            <person name="Medigue C."/>
            <person name="Vallenet D."/>
            <person name="Lajus A."/>
            <person name="Rouy Z."/>
            <person name="Martinez-Vaz B."/>
            <person name="Tiffin P."/>
            <person name="Young N.D."/>
            <person name="Sadowsky M.J."/>
        </authorList>
    </citation>
    <scope>NUCLEOTIDE SEQUENCE</scope>
    <source>
        <strain evidence="3">M1</strain>
    </source>
</reference>
<keyword evidence="2" id="KW-0560">Oxidoreductase</keyword>
<accession>A0A6G1WUC6</accession>
<gene>
    <name evidence="3" type="ORF">GHJ91_30500</name>
</gene>
<dbReference type="AlphaFoldDB" id="A0A6G1WUC6"/>
<name>A0A6G1WUC6_9HYPH</name>
<protein>
    <submittedName>
        <fullName evidence="3">SDR family oxidoreductase</fullName>
    </submittedName>
</protein>
<comment type="similarity">
    <text evidence="1">Belongs to the short-chain dehydrogenases/reductases (SDR) family.</text>
</comment>
<dbReference type="InterPro" id="IPR036291">
    <property type="entry name" value="NAD(P)-bd_dom_sf"/>
</dbReference>
<dbReference type="RefSeq" id="WP_337738898.1">
    <property type="nucleotide sequence ID" value="NZ_WISB01000200.1"/>
</dbReference>